<protein>
    <submittedName>
        <fullName evidence="1">Phage protease</fullName>
    </submittedName>
</protein>
<proteinExistence type="predicted"/>
<evidence type="ECO:0000313" key="1">
    <source>
        <dbReference type="EMBL" id="MDY5168596.1"/>
    </source>
</evidence>
<dbReference type="GO" id="GO:0008233">
    <property type="term" value="F:peptidase activity"/>
    <property type="evidence" value="ECO:0007669"/>
    <property type="project" value="UniProtKB-KW"/>
</dbReference>
<gene>
    <name evidence="1" type="ORF">MQE39_10765</name>
</gene>
<keyword evidence="1" id="KW-0645">Protease</keyword>
<dbReference type="InterPro" id="IPR012106">
    <property type="entry name" value="Phage_Mu_Gp1"/>
</dbReference>
<dbReference type="Proteomes" id="UP001276902">
    <property type="component" value="Unassembled WGS sequence"/>
</dbReference>
<evidence type="ECO:0000313" key="2">
    <source>
        <dbReference type="Proteomes" id="UP001276902"/>
    </source>
</evidence>
<accession>A0AB35USZ3</accession>
<dbReference type="AlphaFoldDB" id="A0AB35USZ3"/>
<keyword evidence="1" id="KW-0378">Hydrolase</keyword>
<dbReference type="RefSeq" id="WP_320883820.1">
    <property type="nucleotide sequence ID" value="NZ_BAABZA010000010.1"/>
</dbReference>
<reference evidence="1" key="1">
    <citation type="submission" date="2022-03" db="EMBL/GenBank/DDBJ databases">
        <title>First case of bacteraemia caused by Dielma fastidiosa in a patient hospitalised with diverticulitis.</title>
        <authorList>
            <person name="Forman-Ankjaer B."/>
            <person name="Hvid-Jensen F."/>
            <person name="Kobel C.M."/>
            <person name="Greve T."/>
        </authorList>
    </citation>
    <scope>NUCLEOTIDE SEQUENCE</scope>
    <source>
        <strain evidence="1">AUH_DF_2021</strain>
    </source>
</reference>
<dbReference type="PIRSF" id="PIRSF016624">
    <property type="entry name" value="Mu_prophg_I"/>
    <property type="match status" value="1"/>
</dbReference>
<dbReference type="GO" id="GO:0006508">
    <property type="term" value="P:proteolysis"/>
    <property type="evidence" value="ECO:0007669"/>
    <property type="project" value="UniProtKB-KW"/>
</dbReference>
<dbReference type="Pfam" id="PF10123">
    <property type="entry name" value="Mu-like_Pro"/>
    <property type="match status" value="1"/>
</dbReference>
<comment type="caution">
    <text evidence="1">The sequence shown here is derived from an EMBL/GenBank/DDBJ whole genome shotgun (WGS) entry which is preliminary data.</text>
</comment>
<name>A0AB35USZ3_9FIRM</name>
<dbReference type="EMBL" id="JALDAW010000016">
    <property type="protein sequence ID" value="MDY5168596.1"/>
    <property type="molecule type" value="Genomic_DNA"/>
</dbReference>
<organism evidence="1 2">
    <name type="scientific">Dielma fastidiosa</name>
    <dbReference type="NCBI Taxonomy" id="1034346"/>
    <lineage>
        <taxon>Bacteria</taxon>
        <taxon>Bacillati</taxon>
        <taxon>Bacillota</taxon>
        <taxon>Erysipelotrichia</taxon>
        <taxon>Erysipelotrichales</taxon>
        <taxon>Erysipelotrichaceae</taxon>
        <taxon>Dielma</taxon>
    </lineage>
</organism>
<sequence length="324" mass="36266">MNELMICDLDLQETNELPEWTKILPLGKVSSTKGDFMVDGESYQSMLNHIKERKLDVVIDYEHQTLKDVQAPAGGWIKELRLGTDAIEAKVEWTDKAKEYLKNKEYRFLSPVINVRKSDKKAVELHSVALTNTPAINGMFPIINKLGSEEGERKTMDLKKLLLEVLGLPEETTDEALIEMIKAKCNPANEHEVVANKTVLTLLGLKDDAKTEEVCASIMSLKQSPESLELKALKERLDKQDVDQLVNEGLKAGKISAAQKAWAEAYALKDREGFKSYLELAPQTVPMGEIYTNTETKKSVELDPIALKNMGISKEDIEKYGGAE</sequence>